<dbReference type="GO" id="GO:0002250">
    <property type="term" value="P:adaptive immune response"/>
    <property type="evidence" value="ECO:0007669"/>
    <property type="project" value="UniProtKB-KW"/>
</dbReference>
<evidence type="ECO:0000313" key="5">
    <source>
        <dbReference type="EMBL" id="KAH1181905.1"/>
    </source>
</evidence>
<dbReference type="SMART" id="SM00409">
    <property type="entry name" value="IG"/>
    <property type="match status" value="1"/>
</dbReference>
<gene>
    <name evidence="5" type="ORF">KIL84_009659</name>
</gene>
<dbReference type="SMART" id="SM00406">
    <property type="entry name" value="IGv"/>
    <property type="match status" value="2"/>
</dbReference>
<comment type="caution">
    <text evidence="5">The sequence shown here is derived from an EMBL/GenBank/DDBJ whole genome shotgun (WGS) entry which is preliminary data.</text>
</comment>
<dbReference type="AlphaFoldDB" id="A0A9D4B6A1"/>
<evidence type="ECO:0000259" key="4">
    <source>
        <dbReference type="PROSITE" id="PS50835"/>
    </source>
</evidence>
<feature type="domain" description="Ig-like" evidence="4">
    <location>
        <begin position="77"/>
        <end position="174"/>
    </location>
</feature>
<dbReference type="Proteomes" id="UP000827986">
    <property type="component" value="Unassembled WGS sequence"/>
</dbReference>
<reference evidence="5" key="1">
    <citation type="submission" date="2021-09" db="EMBL/GenBank/DDBJ databases">
        <title>The genome of Mauremys mutica provides insights into the evolution of semi-aquatic lifestyle.</title>
        <authorList>
            <person name="Gong S."/>
            <person name="Gao Y."/>
        </authorList>
    </citation>
    <scope>NUCLEOTIDE SEQUENCE</scope>
    <source>
        <strain evidence="5">MM-2020</strain>
        <tissue evidence="5">Muscle</tissue>
    </source>
</reference>
<dbReference type="InterPro" id="IPR013106">
    <property type="entry name" value="Ig_V-set"/>
</dbReference>
<name>A0A9D4B6A1_9SAUR</name>
<dbReference type="Pfam" id="PF07686">
    <property type="entry name" value="V-set"/>
    <property type="match status" value="1"/>
</dbReference>
<proteinExistence type="predicted"/>
<keyword evidence="1" id="KW-0391">Immunity</keyword>
<sequence>MQRNETETATCINEHMMAAELCVTFSWRFSCSSAAAVSSENHSDFRFHRKTQLKACLSFPPCPAYCLTKCRTGRDFPGSVAAVTLSQPGSARAEPGSSITLDCVVSGYNINDHHLHWVRQAPGKGLVWVTAFRTGFATITANEFKGRVTPSTSGSTARLKIDGLTAADTATYYCARETQCLLPSFLSYSCGAAVTLTQLSSAQAEPGSSLTLDCVISGYNINDHHLSWIRQGPGKGPVWLAAFRTGYTTYIEDEFKGRVTPSTSGTIARLKRDRLSAADTAT</sequence>
<evidence type="ECO:0000256" key="1">
    <source>
        <dbReference type="ARBA" id="ARBA00022859"/>
    </source>
</evidence>
<dbReference type="EMBL" id="JAHDVG010000467">
    <property type="protein sequence ID" value="KAH1181905.1"/>
    <property type="molecule type" value="Genomic_DNA"/>
</dbReference>
<keyword evidence="3" id="KW-1280">Immunoglobulin</keyword>
<dbReference type="GO" id="GO:0019814">
    <property type="term" value="C:immunoglobulin complex"/>
    <property type="evidence" value="ECO:0007669"/>
    <property type="project" value="UniProtKB-KW"/>
</dbReference>
<feature type="domain" description="Ig-like" evidence="4">
    <location>
        <begin position="183"/>
        <end position="282"/>
    </location>
</feature>
<dbReference type="InterPro" id="IPR013783">
    <property type="entry name" value="Ig-like_fold"/>
</dbReference>
<protein>
    <recommendedName>
        <fullName evidence="4">Ig-like domain-containing protein</fullName>
    </recommendedName>
</protein>
<dbReference type="PROSITE" id="PS50835">
    <property type="entry name" value="IG_LIKE"/>
    <property type="match status" value="2"/>
</dbReference>
<dbReference type="Gene3D" id="2.60.40.10">
    <property type="entry name" value="Immunoglobulins"/>
    <property type="match status" value="2"/>
</dbReference>
<evidence type="ECO:0000256" key="2">
    <source>
        <dbReference type="ARBA" id="ARBA00023130"/>
    </source>
</evidence>
<dbReference type="PANTHER" id="PTHR23266">
    <property type="entry name" value="IMMUNOGLOBULIN HEAVY CHAIN"/>
    <property type="match status" value="1"/>
</dbReference>
<evidence type="ECO:0000313" key="6">
    <source>
        <dbReference type="Proteomes" id="UP000827986"/>
    </source>
</evidence>
<organism evidence="5 6">
    <name type="scientific">Mauremys mutica</name>
    <name type="common">yellowpond turtle</name>
    <dbReference type="NCBI Taxonomy" id="74926"/>
    <lineage>
        <taxon>Eukaryota</taxon>
        <taxon>Metazoa</taxon>
        <taxon>Chordata</taxon>
        <taxon>Craniata</taxon>
        <taxon>Vertebrata</taxon>
        <taxon>Euteleostomi</taxon>
        <taxon>Archelosauria</taxon>
        <taxon>Testudinata</taxon>
        <taxon>Testudines</taxon>
        <taxon>Cryptodira</taxon>
        <taxon>Durocryptodira</taxon>
        <taxon>Testudinoidea</taxon>
        <taxon>Geoemydidae</taxon>
        <taxon>Geoemydinae</taxon>
        <taxon>Mauremys</taxon>
    </lineage>
</organism>
<dbReference type="SUPFAM" id="SSF48726">
    <property type="entry name" value="Immunoglobulin"/>
    <property type="match status" value="2"/>
</dbReference>
<accession>A0A9D4B6A1</accession>
<evidence type="ECO:0000256" key="3">
    <source>
        <dbReference type="ARBA" id="ARBA00043265"/>
    </source>
</evidence>
<keyword evidence="2" id="KW-1064">Adaptive immunity</keyword>
<dbReference type="GO" id="GO:0005576">
    <property type="term" value="C:extracellular region"/>
    <property type="evidence" value="ECO:0007669"/>
    <property type="project" value="UniProtKB-ARBA"/>
</dbReference>
<keyword evidence="6" id="KW-1185">Reference proteome</keyword>
<dbReference type="InterPro" id="IPR050199">
    <property type="entry name" value="IgHV"/>
</dbReference>
<dbReference type="InterPro" id="IPR007110">
    <property type="entry name" value="Ig-like_dom"/>
</dbReference>
<dbReference type="InterPro" id="IPR003599">
    <property type="entry name" value="Ig_sub"/>
</dbReference>
<dbReference type="InterPro" id="IPR036179">
    <property type="entry name" value="Ig-like_dom_sf"/>
</dbReference>